<evidence type="ECO:0000259" key="2">
    <source>
        <dbReference type="SMART" id="SM00409"/>
    </source>
</evidence>
<reference evidence="3" key="2">
    <citation type="submission" date="2023-03" db="EMBL/GenBank/DDBJ databases">
        <authorList>
            <person name="Inwood S.N."/>
            <person name="Skelly J.G."/>
            <person name="Guhlin J."/>
            <person name="Harrop T.W.R."/>
            <person name="Goldson S.G."/>
            <person name="Dearden P.K."/>
        </authorList>
    </citation>
    <scope>NUCLEOTIDE SEQUENCE</scope>
    <source>
        <strain evidence="3">Irish</strain>
        <tissue evidence="3">Whole body</tissue>
    </source>
</reference>
<keyword evidence="1" id="KW-1133">Transmembrane helix</keyword>
<dbReference type="Proteomes" id="UP001168990">
    <property type="component" value="Unassembled WGS sequence"/>
</dbReference>
<evidence type="ECO:0000256" key="1">
    <source>
        <dbReference type="SAM" id="Phobius"/>
    </source>
</evidence>
<keyword evidence="1" id="KW-0472">Membrane</keyword>
<dbReference type="InterPro" id="IPR003599">
    <property type="entry name" value="Ig_sub"/>
</dbReference>
<evidence type="ECO:0000313" key="3">
    <source>
        <dbReference type="EMBL" id="KAK0169888.1"/>
    </source>
</evidence>
<feature type="domain" description="Immunoglobulin" evidence="2">
    <location>
        <begin position="13"/>
        <end position="84"/>
    </location>
</feature>
<accession>A0AA39FI19</accession>
<sequence>MEAEALNGEATDSRKMEVQIGGAVTLECEGGCWGHGTAMDPSGPGPLALDRVIYQDAGEYRCVTPDKNLQNTWRAQLPYYIKVTGRPMVYPTAQFVSANEGESLDIAVEFCAEPSYNKLLWMSSESVYIPGGEERDGVQALELESGGIETCFRTTLRIDAVQWSHSGEWMFIVRSQAGVADASVSVNVTRAFGFSRGSTLARSIMTIFYCLIVVFYSQQR</sequence>
<dbReference type="EMBL" id="JAQQBS010000004">
    <property type="protein sequence ID" value="KAK0169888.1"/>
    <property type="molecule type" value="Genomic_DNA"/>
</dbReference>
<dbReference type="SMART" id="SM00409">
    <property type="entry name" value="IG"/>
    <property type="match status" value="2"/>
</dbReference>
<feature type="domain" description="Immunoglobulin" evidence="2">
    <location>
        <begin position="93"/>
        <end position="189"/>
    </location>
</feature>
<organism evidence="3 4">
    <name type="scientific">Microctonus aethiopoides</name>
    <dbReference type="NCBI Taxonomy" id="144406"/>
    <lineage>
        <taxon>Eukaryota</taxon>
        <taxon>Metazoa</taxon>
        <taxon>Ecdysozoa</taxon>
        <taxon>Arthropoda</taxon>
        <taxon>Hexapoda</taxon>
        <taxon>Insecta</taxon>
        <taxon>Pterygota</taxon>
        <taxon>Neoptera</taxon>
        <taxon>Endopterygota</taxon>
        <taxon>Hymenoptera</taxon>
        <taxon>Apocrita</taxon>
        <taxon>Ichneumonoidea</taxon>
        <taxon>Braconidae</taxon>
        <taxon>Euphorinae</taxon>
        <taxon>Microctonus</taxon>
    </lineage>
</organism>
<evidence type="ECO:0000313" key="4">
    <source>
        <dbReference type="Proteomes" id="UP001168990"/>
    </source>
</evidence>
<feature type="transmembrane region" description="Helical" evidence="1">
    <location>
        <begin position="200"/>
        <end position="217"/>
    </location>
</feature>
<keyword evidence="4" id="KW-1185">Reference proteome</keyword>
<proteinExistence type="predicted"/>
<dbReference type="InterPro" id="IPR013783">
    <property type="entry name" value="Ig-like_fold"/>
</dbReference>
<comment type="caution">
    <text evidence="3">The sequence shown here is derived from an EMBL/GenBank/DDBJ whole genome shotgun (WGS) entry which is preliminary data.</text>
</comment>
<gene>
    <name evidence="3" type="ORF">PV328_010522</name>
</gene>
<protein>
    <recommendedName>
        <fullName evidence="2">Immunoglobulin domain-containing protein</fullName>
    </recommendedName>
</protein>
<reference evidence="3" key="1">
    <citation type="journal article" date="2023" name="bioRxiv">
        <title>Scaffold-level genome assemblies of two parasitoid biocontrol wasps reveal the parthenogenesis mechanism and an associated novel virus.</title>
        <authorList>
            <person name="Inwood S."/>
            <person name="Skelly J."/>
            <person name="Guhlin J."/>
            <person name="Harrop T."/>
            <person name="Goldson S."/>
            <person name="Dearden P."/>
        </authorList>
    </citation>
    <scope>NUCLEOTIDE SEQUENCE</scope>
    <source>
        <strain evidence="3">Irish</strain>
        <tissue evidence="3">Whole body</tissue>
    </source>
</reference>
<name>A0AA39FI19_9HYME</name>
<keyword evidence="1" id="KW-0812">Transmembrane</keyword>
<dbReference type="SUPFAM" id="SSF48726">
    <property type="entry name" value="Immunoglobulin"/>
    <property type="match status" value="2"/>
</dbReference>
<dbReference type="Gene3D" id="2.60.40.10">
    <property type="entry name" value="Immunoglobulins"/>
    <property type="match status" value="1"/>
</dbReference>
<dbReference type="InterPro" id="IPR036179">
    <property type="entry name" value="Ig-like_dom_sf"/>
</dbReference>
<dbReference type="AlphaFoldDB" id="A0AA39FI19"/>